<dbReference type="Pfam" id="PF00005">
    <property type="entry name" value="ABC_tran"/>
    <property type="match status" value="1"/>
</dbReference>
<dbReference type="SMART" id="SM00382">
    <property type="entry name" value="AAA"/>
    <property type="match status" value="1"/>
</dbReference>
<accession>A0A0P7ZL66</accession>
<dbReference type="PROSITE" id="PS00211">
    <property type="entry name" value="ABC_TRANSPORTER_1"/>
    <property type="match status" value="1"/>
</dbReference>
<dbReference type="InterPro" id="IPR003439">
    <property type="entry name" value="ABC_transporter-like_ATP-bd"/>
</dbReference>
<dbReference type="PANTHER" id="PTHR42788:SF13">
    <property type="entry name" value="ALIPHATIC SULFONATES IMPORT ATP-BINDING PROTEIN SSUB"/>
    <property type="match status" value="1"/>
</dbReference>
<keyword evidence="1" id="KW-0813">Transport</keyword>
<proteinExistence type="predicted"/>
<dbReference type="AlphaFoldDB" id="A0A0P7ZL66"/>
<evidence type="ECO:0000256" key="2">
    <source>
        <dbReference type="ARBA" id="ARBA00022741"/>
    </source>
</evidence>
<dbReference type="PANTHER" id="PTHR42788">
    <property type="entry name" value="TAURINE IMPORT ATP-BINDING PROTEIN-RELATED"/>
    <property type="match status" value="1"/>
</dbReference>
<dbReference type="InterPro" id="IPR027417">
    <property type="entry name" value="P-loop_NTPase"/>
</dbReference>
<keyword evidence="2" id="KW-0547">Nucleotide-binding</keyword>
<comment type="caution">
    <text evidence="5">The sequence shown here is derived from an EMBL/GenBank/DDBJ whole genome shotgun (WGS) entry which is preliminary data.</text>
</comment>
<dbReference type="GO" id="GO:0016887">
    <property type="term" value="F:ATP hydrolysis activity"/>
    <property type="evidence" value="ECO:0007669"/>
    <property type="project" value="InterPro"/>
</dbReference>
<evidence type="ECO:0000256" key="1">
    <source>
        <dbReference type="ARBA" id="ARBA00022448"/>
    </source>
</evidence>
<organism evidence="5 6">
    <name type="scientific">Candidatus Methanoperedens nitratireducens</name>
    <dbReference type="NCBI Taxonomy" id="1392998"/>
    <lineage>
        <taxon>Archaea</taxon>
        <taxon>Methanobacteriati</taxon>
        <taxon>Methanobacteriota</taxon>
        <taxon>Stenosarchaea group</taxon>
        <taxon>Methanomicrobia</taxon>
        <taxon>Methanosarcinales</taxon>
        <taxon>ANME-2 cluster</taxon>
        <taxon>Candidatus Methanoperedentaceae</taxon>
        <taxon>Candidatus Methanoperedens</taxon>
    </lineage>
</organism>
<sequence>MIKVKAEDIKKEFPNKSGRAMSVALGGINLEIKDGEFFAIVGPSGCGKSTFLEIVAGLIKPTSGSIYIDGVRINGPDHNRGIVFQGYALFPWRTVMENVAYGLEEKGVRGLEIKKICMDYICLVGLSGFENHYPHELSGGMKQRVAIARALAYDPDILLMDEPFAALDAQTREIMQGEVLHIWDKTKKTVLFVTHNIEEAVFLADRIAIMSGRPGVIKKIIDVPLSRPRQEEHRLTQDFIRIRQDAGILVREEAHGI</sequence>
<dbReference type="SUPFAM" id="SSF52540">
    <property type="entry name" value="P-loop containing nucleoside triphosphate hydrolases"/>
    <property type="match status" value="1"/>
</dbReference>
<evidence type="ECO:0000313" key="5">
    <source>
        <dbReference type="EMBL" id="KPQ44843.1"/>
    </source>
</evidence>
<dbReference type="InterPro" id="IPR017871">
    <property type="entry name" value="ABC_transporter-like_CS"/>
</dbReference>
<evidence type="ECO:0000256" key="3">
    <source>
        <dbReference type="ARBA" id="ARBA00022840"/>
    </source>
</evidence>
<dbReference type="InterPro" id="IPR003593">
    <property type="entry name" value="AAA+_ATPase"/>
</dbReference>
<name>A0A0P7ZL66_9EURY</name>
<feature type="domain" description="ABC transporter" evidence="4">
    <location>
        <begin position="4"/>
        <end position="233"/>
    </location>
</feature>
<dbReference type="Gene3D" id="3.40.50.300">
    <property type="entry name" value="P-loop containing nucleotide triphosphate hydrolases"/>
    <property type="match status" value="1"/>
</dbReference>
<dbReference type="GO" id="GO:0005524">
    <property type="term" value="F:ATP binding"/>
    <property type="evidence" value="ECO:0007669"/>
    <property type="project" value="UniProtKB-KW"/>
</dbReference>
<keyword evidence="3 5" id="KW-0067">ATP-binding</keyword>
<dbReference type="CDD" id="cd03293">
    <property type="entry name" value="ABC_NrtD_SsuB_transporters"/>
    <property type="match status" value="1"/>
</dbReference>
<protein>
    <submittedName>
        <fullName evidence="5">Sulfonate ABC transporter ATP-binding protein</fullName>
    </submittedName>
</protein>
<evidence type="ECO:0000313" key="6">
    <source>
        <dbReference type="Proteomes" id="UP000050360"/>
    </source>
</evidence>
<evidence type="ECO:0000259" key="4">
    <source>
        <dbReference type="PROSITE" id="PS50893"/>
    </source>
</evidence>
<dbReference type="EMBL" id="LKCM01000051">
    <property type="protein sequence ID" value="KPQ44843.1"/>
    <property type="molecule type" value="Genomic_DNA"/>
</dbReference>
<dbReference type="Proteomes" id="UP000050360">
    <property type="component" value="Unassembled WGS sequence"/>
</dbReference>
<reference evidence="5 6" key="1">
    <citation type="submission" date="2015-09" db="EMBL/GenBank/DDBJ databases">
        <title>A metagenomics-based metabolic model of nitrate-dependent anaerobic oxidation of methane by Methanoperedens-like archaea.</title>
        <authorList>
            <person name="Arshad A."/>
            <person name="Speth D.R."/>
            <person name="De Graaf R.M."/>
            <person name="Op Den Camp H.J."/>
            <person name="Jetten M.S."/>
            <person name="Welte C.U."/>
        </authorList>
    </citation>
    <scope>NUCLEOTIDE SEQUENCE [LARGE SCALE GENOMIC DNA]</scope>
</reference>
<gene>
    <name evidence="5" type="primary">ssuB_1</name>
    <name evidence="5" type="ORF">MPEBLZ_00572</name>
</gene>
<dbReference type="PROSITE" id="PS50893">
    <property type="entry name" value="ABC_TRANSPORTER_2"/>
    <property type="match status" value="1"/>
</dbReference>
<dbReference type="InterPro" id="IPR050166">
    <property type="entry name" value="ABC_transporter_ATP-bind"/>
</dbReference>